<dbReference type="InterPro" id="IPR051317">
    <property type="entry name" value="Gfo/Idh/MocA_oxidoreduct"/>
</dbReference>
<evidence type="ECO:0000259" key="4">
    <source>
        <dbReference type="Pfam" id="PF22725"/>
    </source>
</evidence>
<organism evidence="5 6">
    <name type="scientific">Parapedobacter indicus</name>
    <dbReference type="NCBI Taxonomy" id="1477437"/>
    <lineage>
        <taxon>Bacteria</taxon>
        <taxon>Pseudomonadati</taxon>
        <taxon>Bacteroidota</taxon>
        <taxon>Sphingobacteriia</taxon>
        <taxon>Sphingobacteriales</taxon>
        <taxon>Sphingobacteriaceae</taxon>
        <taxon>Parapedobacter</taxon>
    </lineage>
</organism>
<dbReference type="PANTHER" id="PTHR43708:SF5">
    <property type="entry name" value="CONSERVED EXPRESSED OXIDOREDUCTASE (EUROFUNG)-RELATED"/>
    <property type="match status" value="1"/>
</dbReference>
<evidence type="ECO:0000313" key="5">
    <source>
        <dbReference type="EMBL" id="SFJ51873.1"/>
    </source>
</evidence>
<evidence type="ECO:0000256" key="2">
    <source>
        <dbReference type="ARBA" id="ARBA00023002"/>
    </source>
</evidence>
<proteinExistence type="inferred from homology"/>
<evidence type="ECO:0000256" key="1">
    <source>
        <dbReference type="ARBA" id="ARBA00010928"/>
    </source>
</evidence>
<dbReference type="EMBL" id="FOQO01000010">
    <property type="protein sequence ID" value="SFJ51873.1"/>
    <property type="molecule type" value="Genomic_DNA"/>
</dbReference>
<gene>
    <name evidence="5" type="ORF">SAMN05444682_110197</name>
</gene>
<dbReference type="SUPFAM" id="SSF55347">
    <property type="entry name" value="Glyceraldehyde-3-phosphate dehydrogenase-like, C-terminal domain"/>
    <property type="match status" value="1"/>
</dbReference>
<sequence length="358" mass="39774">MDLSRIAYQIPKPALHTPIVCIGAGNIVQQAHLPAYALAGFEVTGITDLNSELARKVADDFAIPSVYDSLDEACRQHGNAVIFDVAVPGNAILGILERLPANTYVLLQKPMGENIADAQRILDICRKKNITAAMNFQLRYAPYMMMAKEMRRQGVLGEVCDIEVHVDAYTPWHLWDFLREAPRVEIVYHSIHYIDLIRHLIGTPRGVLGKTVKHPLMADLDSVRSAIILDYGDMLRANILTNHAHRYGAAYENAYVKIEGTLGAVRIQLGLIMNYPDGVEDKFEYALLGEDGSRTGWKSLPINGSWFPHAFIGSMAEVMEARHTGKQPDNSVEDGFETMLCVEAAYRTVIPPLAGFMP</sequence>
<dbReference type="RefSeq" id="WP_090629960.1">
    <property type="nucleotide sequence ID" value="NZ_PTJF01000010.1"/>
</dbReference>
<dbReference type="SUPFAM" id="SSF51735">
    <property type="entry name" value="NAD(P)-binding Rossmann-fold domains"/>
    <property type="match status" value="1"/>
</dbReference>
<evidence type="ECO:0000313" key="6">
    <source>
        <dbReference type="Proteomes" id="UP000198670"/>
    </source>
</evidence>
<reference evidence="5 6" key="1">
    <citation type="submission" date="2016-10" db="EMBL/GenBank/DDBJ databases">
        <authorList>
            <person name="de Groot N.N."/>
        </authorList>
    </citation>
    <scope>NUCLEOTIDE SEQUENCE [LARGE SCALE GENOMIC DNA]</scope>
    <source>
        <strain evidence="5 6">RK1</strain>
    </source>
</reference>
<accession>A0A1I3RZ66</accession>
<dbReference type="OrthoDB" id="6183734at2"/>
<feature type="domain" description="GFO/IDH/MocA-like oxidoreductase" evidence="4">
    <location>
        <begin position="146"/>
        <end position="265"/>
    </location>
</feature>
<dbReference type="GO" id="GO:0016491">
    <property type="term" value="F:oxidoreductase activity"/>
    <property type="evidence" value="ECO:0007669"/>
    <property type="project" value="UniProtKB-KW"/>
</dbReference>
<dbReference type="InterPro" id="IPR055170">
    <property type="entry name" value="GFO_IDH_MocA-like_dom"/>
</dbReference>
<dbReference type="STRING" id="1477437.SAMN05444682_110197"/>
<dbReference type="Pfam" id="PF01408">
    <property type="entry name" value="GFO_IDH_MocA"/>
    <property type="match status" value="1"/>
</dbReference>
<comment type="similarity">
    <text evidence="1">Belongs to the Gfo/Idh/MocA family.</text>
</comment>
<dbReference type="Gene3D" id="3.40.50.720">
    <property type="entry name" value="NAD(P)-binding Rossmann-like Domain"/>
    <property type="match status" value="1"/>
</dbReference>
<dbReference type="InterPro" id="IPR000683">
    <property type="entry name" value="Gfo/Idh/MocA-like_OxRdtase_N"/>
</dbReference>
<feature type="domain" description="Gfo/Idh/MocA-like oxidoreductase N-terminal" evidence="3">
    <location>
        <begin position="19"/>
        <end position="135"/>
    </location>
</feature>
<keyword evidence="2" id="KW-0560">Oxidoreductase</keyword>
<evidence type="ECO:0000259" key="3">
    <source>
        <dbReference type="Pfam" id="PF01408"/>
    </source>
</evidence>
<dbReference type="InterPro" id="IPR036291">
    <property type="entry name" value="NAD(P)-bd_dom_sf"/>
</dbReference>
<dbReference type="Gene3D" id="3.30.360.10">
    <property type="entry name" value="Dihydrodipicolinate Reductase, domain 2"/>
    <property type="match status" value="1"/>
</dbReference>
<dbReference type="GO" id="GO:0000166">
    <property type="term" value="F:nucleotide binding"/>
    <property type="evidence" value="ECO:0007669"/>
    <property type="project" value="InterPro"/>
</dbReference>
<dbReference type="Pfam" id="PF22725">
    <property type="entry name" value="GFO_IDH_MocA_C3"/>
    <property type="match status" value="1"/>
</dbReference>
<keyword evidence="6" id="KW-1185">Reference proteome</keyword>
<name>A0A1I3RZ66_9SPHI</name>
<dbReference type="PANTHER" id="PTHR43708">
    <property type="entry name" value="CONSERVED EXPRESSED OXIDOREDUCTASE (EUROFUNG)"/>
    <property type="match status" value="1"/>
</dbReference>
<protein>
    <submittedName>
        <fullName evidence="5">Predicted dehydrogenase</fullName>
    </submittedName>
</protein>
<dbReference type="Proteomes" id="UP000198670">
    <property type="component" value="Unassembled WGS sequence"/>
</dbReference>
<dbReference type="AlphaFoldDB" id="A0A1I3RZ66"/>